<organism evidence="14 15">
    <name type="scientific">Heterodera trifolii</name>
    <dbReference type="NCBI Taxonomy" id="157864"/>
    <lineage>
        <taxon>Eukaryota</taxon>
        <taxon>Metazoa</taxon>
        <taxon>Ecdysozoa</taxon>
        <taxon>Nematoda</taxon>
        <taxon>Chromadorea</taxon>
        <taxon>Rhabditida</taxon>
        <taxon>Tylenchina</taxon>
        <taxon>Tylenchomorpha</taxon>
        <taxon>Tylenchoidea</taxon>
        <taxon>Heteroderidae</taxon>
        <taxon>Heteroderinae</taxon>
        <taxon>Heterodera</taxon>
    </lineage>
</organism>
<keyword evidence="4" id="KW-1003">Cell membrane</keyword>
<evidence type="ECO:0000256" key="4">
    <source>
        <dbReference type="ARBA" id="ARBA00022475"/>
    </source>
</evidence>
<accession>A0ABD2IVN9</accession>
<evidence type="ECO:0000313" key="14">
    <source>
        <dbReference type="EMBL" id="KAL3081700.1"/>
    </source>
</evidence>
<evidence type="ECO:0000256" key="3">
    <source>
        <dbReference type="ARBA" id="ARBA00022448"/>
    </source>
</evidence>
<gene>
    <name evidence="12" type="primary">inx</name>
    <name evidence="14" type="ORF">niasHT_035040</name>
</gene>
<dbReference type="PRINTS" id="PR01262">
    <property type="entry name" value="INNEXIN"/>
</dbReference>
<keyword evidence="8 12" id="KW-1133">Transmembrane helix</keyword>
<dbReference type="InterPro" id="IPR000990">
    <property type="entry name" value="Innexin"/>
</dbReference>
<dbReference type="EMBL" id="JBICBT010001130">
    <property type="protein sequence ID" value="KAL3081700.1"/>
    <property type="molecule type" value="Genomic_DNA"/>
</dbReference>
<dbReference type="PANTHER" id="PTHR11893">
    <property type="entry name" value="INNEXIN"/>
    <property type="match status" value="1"/>
</dbReference>
<sequence>MFGIPFLSTYIQRVVKQQALADSVDWLNYYCSSILLAFFALAISAKQYFGQAINCWVPNEFKGSWEKYAEDYCFVANSYYVPFDMEVPSDLSKRVDQITYYRWVPVVLAIQALLFWLPNWLWNMLHKQTAINARSVVQEAGKSRALIGAERDKEIEALAGYISDSVSVFSEPYGRRPCGLNATLIYLAIKMLYVLNSFGQLIALNHFLGGQYYSWAYETFLSVLRGEEWRESAVFPRVIMCDFAVRLLANPQRHTIQCVIMMNMINEKLYFFLYFWFLFVGTVTLINFFYYLAMLMMPALRTSFVMRNINKHQQKMRGLGRAEIHQFVQYRLRPDGILLLHFLRQHIGGRVTYELLNELLRLYWMSSHQMSGSTLTTSKGTAVNTGTTNSKLSNASTSPPASEHTLLLARRKTFDAKCGDKMPSTEESFSRQATYKPTAYGPRSALMYPMNGDDGTHPATTPEAALPQQLFNSATLLKALNGIGSPNSPGIAGNAYSMPPSLEYIDGAAAAATSPQNDENANKQLNATPLCQSRRAKSPLVTGLGSIGKRHHQFGNGMPNNSNSSQENNANSPCQLSTDSEV</sequence>
<evidence type="ECO:0000256" key="2">
    <source>
        <dbReference type="ARBA" id="ARBA00004651"/>
    </source>
</evidence>
<keyword evidence="5 12" id="KW-0812">Transmembrane</keyword>
<comment type="caution">
    <text evidence="14">The sequence shown here is derived from an EMBL/GenBank/DDBJ whole genome shotgun (WGS) entry which is preliminary data.</text>
</comment>
<keyword evidence="11 12" id="KW-0407">Ion channel</keyword>
<dbReference type="GO" id="GO:0005886">
    <property type="term" value="C:plasma membrane"/>
    <property type="evidence" value="ECO:0007669"/>
    <property type="project" value="UniProtKB-SubCell"/>
</dbReference>
<keyword evidence="7" id="KW-0965">Cell junction</keyword>
<comment type="function">
    <text evidence="12">Structural component of the gap junctions.</text>
</comment>
<feature type="compositionally biased region" description="Polar residues" evidence="13">
    <location>
        <begin position="375"/>
        <end position="400"/>
    </location>
</feature>
<feature type="transmembrane region" description="Helical" evidence="12">
    <location>
        <begin position="271"/>
        <end position="293"/>
    </location>
</feature>
<evidence type="ECO:0000256" key="5">
    <source>
        <dbReference type="ARBA" id="ARBA00022692"/>
    </source>
</evidence>
<evidence type="ECO:0000256" key="7">
    <source>
        <dbReference type="ARBA" id="ARBA00022949"/>
    </source>
</evidence>
<feature type="transmembrane region" description="Helical" evidence="12">
    <location>
        <begin position="184"/>
        <end position="204"/>
    </location>
</feature>
<evidence type="ECO:0000256" key="8">
    <source>
        <dbReference type="ARBA" id="ARBA00022989"/>
    </source>
</evidence>
<evidence type="ECO:0000313" key="15">
    <source>
        <dbReference type="Proteomes" id="UP001620626"/>
    </source>
</evidence>
<dbReference type="GO" id="GO:0034220">
    <property type="term" value="P:monoatomic ion transmembrane transport"/>
    <property type="evidence" value="ECO:0007669"/>
    <property type="project" value="UniProtKB-KW"/>
</dbReference>
<feature type="region of interest" description="Disordered" evidence="13">
    <location>
        <begin position="528"/>
        <end position="582"/>
    </location>
</feature>
<keyword evidence="9 12" id="KW-0406">Ion transport</keyword>
<evidence type="ECO:0000256" key="1">
    <source>
        <dbReference type="ARBA" id="ARBA00004610"/>
    </source>
</evidence>
<keyword evidence="6" id="KW-0303">Gap junction</keyword>
<protein>
    <recommendedName>
        <fullName evidence="12">Innexin</fullName>
    </recommendedName>
</protein>
<dbReference type="GO" id="GO:0005921">
    <property type="term" value="C:gap junction"/>
    <property type="evidence" value="ECO:0007669"/>
    <property type="project" value="UniProtKB-SubCell"/>
</dbReference>
<reference evidence="14 15" key="1">
    <citation type="submission" date="2024-10" db="EMBL/GenBank/DDBJ databases">
        <authorList>
            <person name="Kim D."/>
        </authorList>
    </citation>
    <scope>NUCLEOTIDE SEQUENCE [LARGE SCALE GENOMIC DNA]</scope>
    <source>
        <strain evidence="14">BH-2024</strain>
    </source>
</reference>
<evidence type="ECO:0000256" key="12">
    <source>
        <dbReference type="RuleBase" id="RU010713"/>
    </source>
</evidence>
<feature type="compositionally biased region" description="Polar residues" evidence="13">
    <location>
        <begin position="573"/>
        <end position="582"/>
    </location>
</feature>
<feature type="region of interest" description="Disordered" evidence="13">
    <location>
        <begin position="375"/>
        <end position="402"/>
    </location>
</feature>
<proteinExistence type="inferred from homology"/>
<name>A0ABD2IVN9_9BILA</name>
<keyword evidence="10 12" id="KW-0472">Membrane</keyword>
<evidence type="ECO:0000256" key="10">
    <source>
        <dbReference type="ARBA" id="ARBA00023136"/>
    </source>
</evidence>
<evidence type="ECO:0000256" key="13">
    <source>
        <dbReference type="SAM" id="MobiDB-lite"/>
    </source>
</evidence>
<keyword evidence="15" id="KW-1185">Reference proteome</keyword>
<evidence type="ECO:0000256" key="9">
    <source>
        <dbReference type="ARBA" id="ARBA00023065"/>
    </source>
</evidence>
<evidence type="ECO:0000256" key="6">
    <source>
        <dbReference type="ARBA" id="ARBA00022868"/>
    </source>
</evidence>
<evidence type="ECO:0000256" key="11">
    <source>
        <dbReference type="ARBA" id="ARBA00023303"/>
    </source>
</evidence>
<comment type="similarity">
    <text evidence="12">Belongs to the pannexin family.</text>
</comment>
<feature type="compositionally biased region" description="Low complexity" evidence="13">
    <location>
        <begin position="560"/>
        <end position="572"/>
    </location>
</feature>
<keyword evidence="3 12" id="KW-0813">Transport</keyword>
<feature type="transmembrane region" description="Helical" evidence="12">
    <location>
        <begin position="100"/>
        <end position="117"/>
    </location>
</feature>
<dbReference type="PANTHER" id="PTHR11893:SF20">
    <property type="entry name" value="INNEXIN-3"/>
    <property type="match status" value="1"/>
</dbReference>
<comment type="subcellular location">
    <subcellularLocation>
        <location evidence="1">Cell junction</location>
        <location evidence="1">Gap junction</location>
    </subcellularLocation>
    <subcellularLocation>
        <location evidence="2 12">Cell membrane</location>
        <topology evidence="2 12">Multi-pass membrane protein</topology>
    </subcellularLocation>
</comment>
<dbReference type="Proteomes" id="UP001620626">
    <property type="component" value="Unassembled WGS sequence"/>
</dbReference>
<dbReference type="Pfam" id="PF00876">
    <property type="entry name" value="Innexin"/>
    <property type="match status" value="1"/>
</dbReference>
<feature type="transmembrane region" description="Helical" evidence="12">
    <location>
        <begin position="26"/>
        <end position="43"/>
    </location>
</feature>
<dbReference type="AlphaFoldDB" id="A0ABD2IVN9"/>
<dbReference type="PROSITE" id="PS51013">
    <property type="entry name" value="PANNEXIN"/>
    <property type="match status" value="1"/>
</dbReference>